<dbReference type="Proteomes" id="UP000319976">
    <property type="component" value="Chromosome"/>
</dbReference>
<keyword evidence="4" id="KW-0808">Transferase</keyword>
<dbReference type="PANTHER" id="PTHR30576">
    <property type="entry name" value="COLANIC BIOSYNTHESIS UDP-GLUCOSE LIPID CARRIER TRANSFERASE"/>
    <property type="match status" value="1"/>
</dbReference>
<dbReference type="RefSeq" id="WP_145265054.1">
    <property type="nucleotide sequence ID" value="NZ_CP036316.1"/>
</dbReference>
<evidence type="ECO:0000256" key="1">
    <source>
        <dbReference type="ARBA" id="ARBA00006464"/>
    </source>
</evidence>
<dbReference type="PANTHER" id="PTHR30576:SF10">
    <property type="entry name" value="SLL5057 PROTEIN"/>
    <property type="match status" value="1"/>
</dbReference>
<proteinExistence type="inferred from homology"/>
<keyword evidence="5" id="KW-1185">Reference proteome</keyword>
<reference evidence="4 5" key="1">
    <citation type="submission" date="2019-02" db="EMBL/GenBank/DDBJ databases">
        <title>Deep-cultivation of Planctomycetes and their phenomic and genomic characterization uncovers novel biology.</title>
        <authorList>
            <person name="Wiegand S."/>
            <person name="Jogler M."/>
            <person name="Boedeker C."/>
            <person name="Pinto D."/>
            <person name="Vollmers J."/>
            <person name="Rivas-Marin E."/>
            <person name="Kohn T."/>
            <person name="Peeters S.H."/>
            <person name="Heuer A."/>
            <person name="Rast P."/>
            <person name="Oberbeckmann S."/>
            <person name="Bunk B."/>
            <person name="Jeske O."/>
            <person name="Meyerdierks A."/>
            <person name="Storesund J.E."/>
            <person name="Kallscheuer N."/>
            <person name="Luecker S."/>
            <person name="Lage O.M."/>
            <person name="Pohl T."/>
            <person name="Merkel B.J."/>
            <person name="Hornburger P."/>
            <person name="Mueller R.-W."/>
            <person name="Bruemmer F."/>
            <person name="Labrenz M."/>
            <person name="Spormann A.M."/>
            <person name="Op den Camp H."/>
            <person name="Overmann J."/>
            <person name="Amann R."/>
            <person name="Jetten M.S.M."/>
            <person name="Mascher T."/>
            <person name="Medema M.H."/>
            <person name="Devos D.P."/>
            <person name="Kaster A.-K."/>
            <person name="Ovreas L."/>
            <person name="Rohde M."/>
            <person name="Galperin M.Y."/>
            <person name="Jogler C."/>
        </authorList>
    </citation>
    <scope>NUCLEOTIDE SEQUENCE [LARGE SCALE GENOMIC DNA]</scope>
    <source>
        <strain evidence="4 5">V22</strain>
    </source>
</reference>
<dbReference type="EC" id="2.7.8.40" evidence="4"/>
<dbReference type="Pfam" id="PF02397">
    <property type="entry name" value="Bac_transf"/>
    <property type="match status" value="1"/>
</dbReference>
<feature type="region of interest" description="Disordered" evidence="2">
    <location>
        <begin position="134"/>
        <end position="154"/>
    </location>
</feature>
<dbReference type="KEGG" id="chya:V22_34380"/>
<dbReference type="GO" id="GO:0016780">
    <property type="term" value="F:phosphotransferase activity, for other substituted phosphate groups"/>
    <property type="evidence" value="ECO:0007669"/>
    <property type="project" value="TreeGrafter"/>
</dbReference>
<sequence>MVMSALFGKKSVRRPEEILPDADRFDRIVQVELMRADRSESHFCLAVFDTIGSRESTTPADFRFAEHVLTRLRATDHAGCLGSGRIGVVLWNTGEEGAKKFIDDVLGDCPVRPEPKVELYMHPCNEAVDLERVRAKRKKDSQDNDSDNDPPSYQVRPLEELLLNPLPRWKRTLDVVGAVTGMIVLSPLLFATAALIKLTSPGPIFFLQKRDGWGGQPFSIWKFRTMYQDAEARKAALRELSEQDGPAFKMEHDPRITPLGRFLRKSCIDELPQLWNVLRGEMTLVGPRPLDSREAAECEIWQRRRRWVTPGLTCIWQVDGKSKVSFKEWMRMDIRYIRARNVWQDLKLIFRTAQAVLLHRGSH</sequence>
<comment type="similarity">
    <text evidence="1">Belongs to the bacterial sugar transferase family.</text>
</comment>
<organism evidence="4 5">
    <name type="scientific">Calycomorphotria hydatis</name>
    <dbReference type="NCBI Taxonomy" id="2528027"/>
    <lineage>
        <taxon>Bacteria</taxon>
        <taxon>Pseudomonadati</taxon>
        <taxon>Planctomycetota</taxon>
        <taxon>Planctomycetia</taxon>
        <taxon>Planctomycetales</taxon>
        <taxon>Planctomycetaceae</taxon>
        <taxon>Calycomorphotria</taxon>
    </lineage>
</organism>
<gene>
    <name evidence="4" type="primary">wecA</name>
    <name evidence="4" type="ORF">V22_34380</name>
</gene>
<accession>A0A517TCR7</accession>
<evidence type="ECO:0000256" key="2">
    <source>
        <dbReference type="SAM" id="MobiDB-lite"/>
    </source>
</evidence>
<feature type="domain" description="Bacterial sugar transferase" evidence="3">
    <location>
        <begin position="170"/>
        <end position="357"/>
    </location>
</feature>
<name>A0A517TCR7_9PLAN</name>
<dbReference type="OrthoDB" id="9766874at2"/>
<evidence type="ECO:0000313" key="4">
    <source>
        <dbReference type="EMBL" id="QDT66173.1"/>
    </source>
</evidence>
<protein>
    <submittedName>
        <fullName evidence="4">UDP-N-acetylgalactosamine-undecaprenyl-phosphate N-acetylgalactosaminephosphotransferase</fullName>
        <ecNumber evidence="4">2.7.8.40</ecNumber>
    </submittedName>
</protein>
<dbReference type="AlphaFoldDB" id="A0A517TCR7"/>
<dbReference type="InterPro" id="IPR003362">
    <property type="entry name" value="Bact_transf"/>
</dbReference>
<evidence type="ECO:0000313" key="5">
    <source>
        <dbReference type="Proteomes" id="UP000319976"/>
    </source>
</evidence>
<dbReference type="EMBL" id="CP036316">
    <property type="protein sequence ID" value="QDT66173.1"/>
    <property type="molecule type" value="Genomic_DNA"/>
</dbReference>
<evidence type="ECO:0000259" key="3">
    <source>
        <dbReference type="Pfam" id="PF02397"/>
    </source>
</evidence>